<dbReference type="GO" id="GO:0016874">
    <property type="term" value="F:ligase activity"/>
    <property type="evidence" value="ECO:0007669"/>
    <property type="project" value="UniProtKB-UniRule"/>
</dbReference>
<evidence type="ECO:0000313" key="5">
    <source>
        <dbReference type="EMBL" id="SEA36598.1"/>
    </source>
</evidence>
<dbReference type="RefSeq" id="WP_089760460.1">
    <property type="nucleotide sequence ID" value="NZ_BKAT01000009.1"/>
</dbReference>
<dbReference type="HAMAP" id="MF_01867">
    <property type="entry name" value="BshC"/>
    <property type="match status" value="1"/>
</dbReference>
<evidence type="ECO:0000259" key="4">
    <source>
        <dbReference type="Pfam" id="PF24850"/>
    </source>
</evidence>
<keyword evidence="6" id="KW-1185">Reference proteome</keyword>
<evidence type="ECO:0000313" key="6">
    <source>
        <dbReference type="Proteomes" id="UP000199656"/>
    </source>
</evidence>
<dbReference type="InterPro" id="IPR055399">
    <property type="entry name" value="CC_BshC"/>
</dbReference>
<dbReference type="Pfam" id="PF10079">
    <property type="entry name" value="Rossmann-like_BshC"/>
    <property type="match status" value="1"/>
</dbReference>
<dbReference type="EC" id="6.-.-.-" evidence="2"/>
<dbReference type="InterPro" id="IPR011199">
    <property type="entry name" value="Bacillithiol_biosynth_BshC"/>
</dbReference>
<gene>
    <name evidence="2" type="primary">bshC</name>
    <name evidence="5" type="ORF">SAMN05660909_01636</name>
</gene>
<accession>A0A1H4ALE8</accession>
<feature type="domain" description="Bacillithiol biosynthesis BshC N-terminal Rossmann-like" evidence="3">
    <location>
        <begin position="3"/>
        <end position="369"/>
    </location>
</feature>
<protein>
    <recommendedName>
        <fullName evidence="2">Putative cysteine ligase BshC</fullName>
        <ecNumber evidence="2">6.-.-.-</ecNumber>
    </recommendedName>
</protein>
<dbReference type="NCBIfam" id="TIGR03998">
    <property type="entry name" value="thiol_BshC"/>
    <property type="match status" value="1"/>
</dbReference>
<dbReference type="STRING" id="408074.SAMN05660909_01636"/>
<sequence length="527" mass="60490">MLEYIPYGKTGYFTQLVTDFLEECQQIRPFYKYSPTRPDFSAAIAAREQFNTPRAALVQALTAQYSGLNTSKQVQDNISSLLQPGTFTVCTAHQPNIFTGYLYFVYKILQTIKLAKELKEQYPDRHFVPVYYMGSEDADLDELGSIYIDGKTLTWATDQQGPVGKMEPASLEPLITSVKNALGYAPHAAELIELLQKAYLEHDSIQTATLYLVNELFGRFGLVVLVPDNPALKELYIPVMRDELLNQVSYGIVNDTLAKLPEQYKVQANPREINLFYLEKGLRERIVKQGNEWKVLHTALTFDESSLEKELTEHPEKFSPNVILRGMFQETILPNIAFIGGGGEIAYWLELQQLFEHYKVPYPILLLRNSLLLVDEFSQQRLKKLELQVTDLFQPTEEIVTSFVKKHTNTALVLKDEYEAIEKLYDGLEEKARSIDITLVASVGAERKRALKSIGKLEHKYLKAEKKKFAWQGDQIRQLRSRLFPGNSLQERKENFMPWYAQEGPAFLDRVYEALKPVTDQFIILEE</sequence>
<evidence type="ECO:0000256" key="2">
    <source>
        <dbReference type="HAMAP-Rule" id="MF_01867"/>
    </source>
</evidence>
<dbReference type="InterPro" id="IPR055398">
    <property type="entry name" value="Rossmann-like_BshC"/>
</dbReference>
<dbReference type="AlphaFoldDB" id="A0A1H4ALE8"/>
<dbReference type="Proteomes" id="UP000199656">
    <property type="component" value="Unassembled WGS sequence"/>
</dbReference>
<name>A0A1H4ALE8_9BACT</name>
<proteinExistence type="inferred from homology"/>
<organism evidence="5 6">
    <name type="scientific">Chitinophaga terrae</name>
    <name type="common">ex Kim and Jung 2007</name>
    <dbReference type="NCBI Taxonomy" id="408074"/>
    <lineage>
        <taxon>Bacteria</taxon>
        <taxon>Pseudomonadati</taxon>
        <taxon>Bacteroidota</taxon>
        <taxon>Chitinophagia</taxon>
        <taxon>Chitinophagales</taxon>
        <taxon>Chitinophagaceae</taxon>
        <taxon>Chitinophaga</taxon>
    </lineage>
</organism>
<feature type="domain" description="Bacillithiol biosynthesis BshC C-terminal coiled-coil" evidence="4">
    <location>
        <begin position="372"/>
        <end position="526"/>
    </location>
</feature>
<dbReference type="EMBL" id="FNRL01000006">
    <property type="protein sequence ID" value="SEA36598.1"/>
    <property type="molecule type" value="Genomic_DNA"/>
</dbReference>
<evidence type="ECO:0000259" key="3">
    <source>
        <dbReference type="Pfam" id="PF10079"/>
    </source>
</evidence>
<dbReference type="Pfam" id="PF24850">
    <property type="entry name" value="CC_BshC"/>
    <property type="match status" value="1"/>
</dbReference>
<evidence type="ECO:0000256" key="1">
    <source>
        <dbReference type="ARBA" id="ARBA00022598"/>
    </source>
</evidence>
<keyword evidence="1 2" id="KW-0436">Ligase</keyword>
<dbReference type="OrthoDB" id="9765151at2"/>
<dbReference type="PIRSF" id="PIRSF012535">
    <property type="entry name" value="UCP012535"/>
    <property type="match status" value="1"/>
</dbReference>
<reference evidence="6" key="1">
    <citation type="submission" date="2016-10" db="EMBL/GenBank/DDBJ databases">
        <authorList>
            <person name="Varghese N."/>
            <person name="Submissions S."/>
        </authorList>
    </citation>
    <scope>NUCLEOTIDE SEQUENCE [LARGE SCALE GENOMIC DNA]</scope>
    <source>
        <strain evidence="6">DSM 23920</strain>
    </source>
</reference>
<comment type="similarity">
    <text evidence="2">Belongs to the BshC family.</text>
</comment>